<evidence type="ECO:0000256" key="2">
    <source>
        <dbReference type="ARBA" id="ARBA00022630"/>
    </source>
</evidence>
<evidence type="ECO:0000313" key="8">
    <source>
        <dbReference type="Proteomes" id="UP001283341"/>
    </source>
</evidence>
<dbReference type="GO" id="GO:0044550">
    <property type="term" value="P:secondary metabolite biosynthetic process"/>
    <property type="evidence" value="ECO:0007669"/>
    <property type="project" value="TreeGrafter"/>
</dbReference>
<dbReference type="InterPro" id="IPR036188">
    <property type="entry name" value="FAD/NAD-bd_sf"/>
</dbReference>
<evidence type="ECO:0000256" key="3">
    <source>
        <dbReference type="ARBA" id="ARBA00022827"/>
    </source>
</evidence>
<keyword evidence="8" id="KW-1185">Reference proteome</keyword>
<reference evidence="7" key="1">
    <citation type="journal article" date="2023" name="Mol. Phylogenet. Evol.">
        <title>Genome-scale phylogeny and comparative genomics of the fungal order Sordariales.</title>
        <authorList>
            <person name="Hensen N."/>
            <person name="Bonometti L."/>
            <person name="Westerberg I."/>
            <person name="Brannstrom I.O."/>
            <person name="Guillou S."/>
            <person name="Cros-Aarteil S."/>
            <person name="Calhoun S."/>
            <person name="Haridas S."/>
            <person name="Kuo A."/>
            <person name="Mondo S."/>
            <person name="Pangilinan J."/>
            <person name="Riley R."/>
            <person name="LaButti K."/>
            <person name="Andreopoulos B."/>
            <person name="Lipzen A."/>
            <person name="Chen C."/>
            <person name="Yan M."/>
            <person name="Daum C."/>
            <person name="Ng V."/>
            <person name="Clum A."/>
            <person name="Steindorff A."/>
            <person name="Ohm R.A."/>
            <person name="Martin F."/>
            <person name="Silar P."/>
            <person name="Natvig D.O."/>
            <person name="Lalanne C."/>
            <person name="Gautier V."/>
            <person name="Ament-Velasquez S.L."/>
            <person name="Kruys A."/>
            <person name="Hutchinson M.I."/>
            <person name="Powell A.J."/>
            <person name="Barry K."/>
            <person name="Miller A.N."/>
            <person name="Grigoriev I.V."/>
            <person name="Debuchy R."/>
            <person name="Gladieux P."/>
            <person name="Hiltunen Thoren M."/>
            <person name="Johannesson H."/>
        </authorList>
    </citation>
    <scope>NUCLEOTIDE SEQUENCE</scope>
    <source>
        <strain evidence="7">CBS 118394</strain>
    </source>
</reference>
<dbReference type="InterPro" id="IPR002938">
    <property type="entry name" value="FAD-bd"/>
</dbReference>
<organism evidence="7 8">
    <name type="scientific">Apodospora peruviana</name>
    <dbReference type="NCBI Taxonomy" id="516989"/>
    <lineage>
        <taxon>Eukaryota</taxon>
        <taxon>Fungi</taxon>
        <taxon>Dikarya</taxon>
        <taxon>Ascomycota</taxon>
        <taxon>Pezizomycotina</taxon>
        <taxon>Sordariomycetes</taxon>
        <taxon>Sordariomycetidae</taxon>
        <taxon>Sordariales</taxon>
        <taxon>Lasiosphaeriaceae</taxon>
        <taxon>Apodospora</taxon>
    </lineage>
</organism>
<dbReference type="InterPro" id="IPR051104">
    <property type="entry name" value="FAD_monoxygenase"/>
</dbReference>
<sequence>MAPLTDKEDAISSSSSSNPRPSPAAPFRIAIIGGGIGGIVTALFLHHFCSQKAEIEIDIYEQAPQYREIGAGIGLGVNATKLLVQIPGLVEAINTISGTRNGVWFTLRRWDDGDEIVTMGADESGKVRFAAVSRAELLDVLTKFLVSKDDGQREKARVHNGKKLRLVEDISTNGGIKMTFSDETTASADLLIASDGIHSAVRKQFVSDTALYGGKIIYRGLVPISSLAGEWPLPSYAAMWIGQGKHFLTYAIAANKMLNVVACTTKSIDEIPDLKESWSSTCDRRELEQDFGDCGDELVQKVVGLMDARVAKWRLNDRDPVEDWVFMDGKVVLLGDAAHPMVPHQSAGAGQAVEDGYILAKTLGEYLSERSENRSGRLKEWMELYQRVRLPRAQRTQETSREAGELFEMKAPGMEGKTYNERLPILVERVKDRMKWIWSEDIDAAYGKVKGEMGLVTCLEGEKNEESRVNTADTAEASNEFTSLNQGKQEGVSAEEVKVEEERKGLKEHGSKGSGWLSRLRKVCFCL</sequence>
<gene>
    <name evidence="7" type="ORF">B0H66DRAFT_255486</name>
</gene>
<feature type="compositionally biased region" description="Basic and acidic residues" evidence="5">
    <location>
        <begin position="1"/>
        <end position="10"/>
    </location>
</feature>
<dbReference type="SUPFAM" id="SSF54373">
    <property type="entry name" value="FAD-linked reductases, C-terminal domain"/>
    <property type="match status" value="1"/>
</dbReference>
<evidence type="ECO:0000259" key="6">
    <source>
        <dbReference type="Pfam" id="PF01494"/>
    </source>
</evidence>
<keyword evidence="4" id="KW-0560">Oxidoreductase</keyword>
<dbReference type="EMBL" id="JAUEDM010000004">
    <property type="protein sequence ID" value="KAK3319049.1"/>
    <property type="molecule type" value="Genomic_DNA"/>
</dbReference>
<evidence type="ECO:0000313" key="7">
    <source>
        <dbReference type="EMBL" id="KAK3319049.1"/>
    </source>
</evidence>
<protein>
    <recommendedName>
        <fullName evidence="6">FAD-binding domain-containing protein</fullName>
    </recommendedName>
</protein>
<evidence type="ECO:0000256" key="4">
    <source>
        <dbReference type="ARBA" id="ARBA00023002"/>
    </source>
</evidence>
<dbReference type="AlphaFoldDB" id="A0AAE0I666"/>
<dbReference type="GO" id="GO:0071949">
    <property type="term" value="F:FAD binding"/>
    <property type="evidence" value="ECO:0007669"/>
    <property type="project" value="InterPro"/>
</dbReference>
<dbReference type="PRINTS" id="PR00420">
    <property type="entry name" value="RNGMNOXGNASE"/>
</dbReference>
<dbReference type="SUPFAM" id="SSF51905">
    <property type="entry name" value="FAD/NAD(P)-binding domain"/>
    <property type="match status" value="1"/>
</dbReference>
<proteinExistence type="inferred from homology"/>
<dbReference type="GO" id="GO:0016491">
    <property type="term" value="F:oxidoreductase activity"/>
    <property type="evidence" value="ECO:0007669"/>
    <property type="project" value="UniProtKB-KW"/>
</dbReference>
<dbReference type="Pfam" id="PF01494">
    <property type="entry name" value="FAD_binding_3"/>
    <property type="match status" value="1"/>
</dbReference>
<dbReference type="Proteomes" id="UP001283341">
    <property type="component" value="Unassembled WGS sequence"/>
</dbReference>
<comment type="caution">
    <text evidence="7">The sequence shown here is derived from an EMBL/GenBank/DDBJ whole genome shotgun (WGS) entry which is preliminary data.</text>
</comment>
<name>A0AAE0I666_9PEZI</name>
<feature type="domain" description="FAD-binding" evidence="6">
    <location>
        <begin position="177"/>
        <end position="396"/>
    </location>
</feature>
<reference evidence="7" key="2">
    <citation type="submission" date="2023-06" db="EMBL/GenBank/DDBJ databases">
        <authorList>
            <consortium name="Lawrence Berkeley National Laboratory"/>
            <person name="Haridas S."/>
            <person name="Hensen N."/>
            <person name="Bonometti L."/>
            <person name="Westerberg I."/>
            <person name="Brannstrom I.O."/>
            <person name="Guillou S."/>
            <person name="Cros-Aarteil S."/>
            <person name="Calhoun S."/>
            <person name="Kuo A."/>
            <person name="Mondo S."/>
            <person name="Pangilinan J."/>
            <person name="Riley R."/>
            <person name="Labutti K."/>
            <person name="Andreopoulos B."/>
            <person name="Lipzen A."/>
            <person name="Chen C."/>
            <person name="Yanf M."/>
            <person name="Daum C."/>
            <person name="Ng V."/>
            <person name="Clum A."/>
            <person name="Steindorff A."/>
            <person name="Ohm R."/>
            <person name="Martin F."/>
            <person name="Silar P."/>
            <person name="Natvig D."/>
            <person name="Lalanne C."/>
            <person name="Gautier V."/>
            <person name="Ament-Velasquez S.L."/>
            <person name="Kruys A."/>
            <person name="Hutchinson M.I."/>
            <person name="Powell A.J."/>
            <person name="Barry K."/>
            <person name="Miller A.N."/>
            <person name="Grigoriev I.V."/>
            <person name="Debuchy R."/>
            <person name="Gladieux P."/>
            <person name="Thoren M.H."/>
            <person name="Johannesson H."/>
        </authorList>
    </citation>
    <scope>NUCLEOTIDE SEQUENCE</scope>
    <source>
        <strain evidence="7">CBS 118394</strain>
    </source>
</reference>
<keyword evidence="2" id="KW-0285">Flavoprotein</keyword>
<dbReference type="PANTHER" id="PTHR46720">
    <property type="entry name" value="HYDROXYLASE, PUTATIVE (AFU_ORTHOLOGUE AFUA_3G01460)-RELATED"/>
    <property type="match status" value="1"/>
</dbReference>
<evidence type="ECO:0000256" key="5">
    <source>
        <dbReference type="SAM" id="MobiDB-lite"/>
    </source>
</evidence>
<dbReference type="PANTHER" id="PTHR46720:SF3">
    <property type="entry name" value="FAD-BINDING DOMAIN-CONTAINING PROTEIN-RELATED"/>
    <property type="match status" value="1"/>
</dbReference>
<feature type="region of interest" description="Disordered" evidence="5">
    <location>
        <begin position="1"/>
        <end position="23"/>
    </location>
</feature>
<dbReference type="Gene3D" id="3.50.50.60">
    <property type="entry name" value="FAD/NAD(P)-binding domain"/>
    <property type="match status" value="1"/>
</dbReference>
<comment type="similarity">
    <text evidence="1">Belongs to the paxM FAD-dependent monooxygenase family.</text>
</comment>
<keyword evidence="3" id="KW-0274">FAD</keyword>
<accession>A0AAE0I666</accession>
<feature type="compositionally biased region" description="Low complexity" evidence="5">
    <location>
        <begin position="12"/>
        <end position="23"/>
    </location>
</feature>
<evidence type="ECO:0000256" key="1">
    <source>
        <dbReference type="ARBA" id="ARBA00007992"/>
    </source>
</evidence>